<evidence type="ECO:0000313" key="1">
    <source>
        <dbReference type="EMBL" id="PPE74575.1"/>
    </source>
</evidence>
<gene>
    <name evidence="1" type="ORF">C3942_07380</name>
</gene>
<dbReference type="RefSeq" id="WP_104229733.1">
    <property type="nucleotide sequence ID" value="NZ_PSNW01000003.1"/>
</dbReference>
<keyword evidence="2" id="KW-1185">Reference proteome</keyword>
<dbReference type="OrthoDB" id="9844784at2"/>
<comment type="caution">
    <text evidence="1">The sequence shown here is derived from an EMBL/GenBank/DDBJ whole genome shotgun (WGS) entry which is preliminary data.</text>
</comment>
<dbReference type="Proteomes" id="UP000238220">
    <property type="component" value="Unassembled WGS sequence"/>
</dbReference>
<accession>A0A2S5THY1</accession>
<dbReference type="EMBL" id="PSNW01000003">
    <property type="protein sequence ID" value="PPE74575.1"/>
    <property type="molecule type" value="Genomic_DNA"/>
</dbReference>
<dbReference type="AlphaFoldDB" id="A0A2S5THY1"/>
<proteinExistence type="predicted"/>
<evidence type="ECO:0000313" key="2">
    <source>
        <dbReference type="Proteomes" id="UP000238220"/>
    </source>
</evidence>
<protein>
    <submittedName>
        <fullName evidence="1">Uncharacterized protein</fullName>
    </submittedName>
</protein>
<sequence>MKDTKAQRAAEFLRSDFAAQFDDPAFRRAALRYDAAVNDGGDTAGLTGAELYAFANRLFARELRQGLGERLRDGGVVTAKRLVAAYLDGDAVILELDIRARRPDGSEYDYRAPVTRGRTSADTDEVLRLPLRRLRDRLRGAAMLAVGIERAGGRDRVLGLLQSPAPRTTALRGLQGGAR</sequence>
<reference evidence="1 2" key="1">
    <citation type="submission" date="2018-02" db="EMBL/GenBank/DDBJ databases">
        <title>Genome sequencing of Solimonas sp. HR-BB.</title>
        <authorList>
            <person name="Lee Y."/>
            <person name="Jeon C.O."/>
        </authorList>
    </citation>
    <scope>NUCLEOTIDE SEQUENCE [LARGE SCALE GENOMIC DNA]</scope>
    <source>
        <strain evidence="1 2">HR-BB</strain>
    </source>
</reference>
<name>A0A2S5THY1_9GAMM</name>
<organism evidence="1 2">
    <name type="scientific">Solimonas fluminis</name>
    <dbReference type="NCBI Taxonomy" id="2086571"/>
    <lineage>
        <taxon>Bacteria</taxon>
        <taxon>Pseudomonadati</taxon>
        <taxon>Pseudomonadota</taxon>
        <taxon>Gammaproteobacteria</taxon>
        <taxon>Nevskiales</taxon>
        <taxon>Nevskiaceae</taxon>
        <taxon>Solimonas</taxon>
    </lineage>
</organism>